<evidence type="ECO:0000313" key="1">
    <source>
        <dbReference type="RefSeq" id="XP_059604247.1"/>
    </source>
</evidence>
<sequence>MAEAGRYAREGLSLFKEGTYQPSRRPVFILFKVKGLLVHRLTNSLLANSADEDGALGVVCDNVDPRCDYGSSDVALNLPRLSKLAGGGRRGSRAVDWTPERGNCPCGKRVDADDLGGDLGGLPKRQRVLAGRRIRRNVCRLTSSSSARGLALSAEGGHDSIQYLEAIWPWAIPSTFNSREIDDVPVHCFSGRGRN</sequence>
<dbReference type="RefSeq" id="XP_059604247.1">
    <property type="nucleotide sequence ID" value="XM_059750044.1"/>
</dbReference>
<protein>
    <submittedName>
        <fullName evidence="1">Uncharacterized protein</fullName>
    </submittedName>
</protein>
<organism evidence="1">
    <name type="scientific">Aspergillus niger</name>
    <dbReference type="NCBI Taxonomy" id="5061"/>
    <lineage>
        <taxon>Eukaryota</taxon>
        <taxon>Fungi</taxon>
        <taxon>Dikarya</taxon>
        <taxon>Ascomycota</taxon>
        <taxon>Pezizomycotina</taxon>
        <taxon>Eurotiomycetes</taxon>
        <taxon>Eurotiomycetidae</taxon>
        <taxon>Eurotiales</taxon>
        <taxon>Aspergillaceae</taxon>
        <taxon>Aspergillus</taxon>
        <taxon>Aspergillus subgen. Circumdati</taxon>
    </lineage>
</organism>
<reference evidence="1" key="2">
    <citation type="submission" date="2025-08" db="UniProtKB">
        <authorList>
            <consortium name="RefSeq"/>
        </authorList>
    </citation>
    <scope>IDENTIFICATION</scope>
</reference>
<gene>
    <name evidence="1" type="ORF">An11g01130</name>
</gene>
<proteinExistence type="predicted"/>
<dbReference type="VEuPathDB" id="FungiDB:An11g01130"/>
<dbReference type="AlphaFoldDB" id="A0AAJ8BVP9"/>
<name>A0AAJ8BVP9_ASPNG</name>
<accession>A0AAJ8BVP9</accession>
<dbReference type="GeneID" id="84592184"/>
<reference evidence="1" key="1">
    <citation type="submission" date="2025-02" db="EMBL/GenBank/DDBJ databases">
        <authorList>
            <consortium name="NCBI Genome Project"/>
        </authorList>
    </citation>
    <scope>NUCLEOTIDE SEQUENCE</scope>
</reference>
<dbReference type="KEGG" id="ang:An11g01130"/>